<name>A0A165YCJ3_9AGAM</name>
<dbReference type="Proteomes" id="UP000076798">
    <property type="component" value="Unassembled WGS sequence"/>
</dbReference>
<evidence type="ECO:0000259" key="9">
    <source>
        <dbReference type="SMART" id="SM01312"/>
    </source>
</evidence>
<feature type="domain" description="Restriction of telomere capping protein 4 C-terminal" evidence="9">
    <location>
        <begin position="128"/>
        <end position="247"/>
    </location>
</feature>
<comment type="subcellular location">
    <subcellularLocation>
        <location evidence="3">Cytoplasm</location>
    </subcellularLocation>
    <subcellularLocation>
        <location evidence="2">Nucleus</location>
    </subcellularLocation>
</comment>
<evidence type="ECO:0000313" key="11">
    <source>
        <dbReference type="Proteomes" id="UP000076798"/>
    </source>
</evidence>
<accession>A0A165YCJ3</accession>
<keyword evidence="7" id="KW-0539">Nucleus</keyword>
<dbReference type="InterPro" id="IPR039024">
    <property type="entry name" value="RTC4"/>
</dbReference>
<evidence type="ECO:0000256" key="4">
    <source>
        <dbReference type="ARBA" id="ARBA00009461"/>
    </source>
</evidence>
<dbReference type="PANTHER" id="PTHR41391">
    <property type="entry name" value="RESTRICTION OF TELOMERE CAPPING PROTEIN 4"/>
    <property type="match status" value="1"/>
</dbReference>
<feature type="region of interest" description="Disordered" evidence="8">
    <location>
        <begin position="264"/>
        <end position="296"/>
    </location>
</feature>
<evidence type="ECO:0000256" key="7">
    <source>
        <dbReference type="ARBA" id="ARBA00023242"/>
    </source>
</evidence>
<protein>
    <recommendedName>
        <fullName evidence="5">Restriction of telomere capping protein 4</fullName>
    </recommendedName>
</protein>
<proteinExistence type="inferred from homology"/>
<dbReference type="AlphaFoldDB" id="A0A165YCJ3"/>
<dbReference type="OrthoDB" id="128308at2759"/>
<dbReference type="SMART" id="SM01312">
    <property type="entry name" value="RTC4"/>
    <property type="match status" value="1"/>
</dbReference>
<evidence type="ECO:0000256" key="3">
    <source>
        <dbReference type="ARBA" id="ARBA00004496"/>
    </source>
</evidence>
<keyword evidence="6" id="KW-0963">Cytoplasm</keyword>
<evidence type="ECO:0000256" key="2">
    <source>
        <dbReference type="ARBA" id="ARBA00004123"/>
    </source>
</evidence>
<dbReference type="GO" id="GO:0005737">
    <property type="term" value="C:cytoplasm"/>
    <property type="evidence" value="ECO:0007669"/>
    <property type="project" value="UniProtKB-SubCell"/>
</dbReference>
<dbReference type="STRING" id="1314776.A0A165YCJ3"/>
<dbReference type="PANTHER" id="PTHR41391:SF1">
    <property type="entry name" value="RESTRICTION OF TELOMERE CAPPING PROTEIN 4"/>
    <property type="match status" value="1"/>
</dbReference>
<dbReference type="InterPro" id="IPR028094">
    <property type="entry name" value="RTC4_C"/>
</dbReference>
<evidence type="ECO:0000256" key="8">
    <source>
        <dbReference type="SAM" id="MobiDB-lite"/>
    </source>
</evidence>
<evidence type="ECO:0000313" key="10">
    <source>
        <dbReference type="EMBL" id="KZT33098.1"/>
    </source>
</evidence>
<dbReference type="Pfam" id="PF14474">
    <property type="entry name" value="RTC4"/>
    <property type="match status" value="1"/>
</dbReference>
<evidence type="ECO:0000256" key="1">
    <source>
        <dbReference type="ARBA" id="ARBA00002738"/>
    </source>
</evidence>
<dbReference type="EMBL" id="KV428267">
    <property type="protein sequence ID" value="KZT33098.1"/>
    <property type="molecule type" value="Genomic_DNA"/>
</dbReference>
<evidence type="ECO:0000256" key="6">
    <source>
        <dbReference type="ARBA" id="ARBA00022490"/>
    </source>
</evidence>
<comment type="similarity">
    <text evidence="4">Belongs to the RTC4 family.</text>
</comment>
<evidence type="ECO:0000256" key="5">
    <source>
        <dbReference type="ARBA" id="ARBA00015162"/>
    </source>
</evidence>
<dbReference type="GO" id="GO:0005634">
    <property type="term" value="C:nucleus"/>
    <property type="evidence" value="ECO:0007669"/>
    <property type="project" value="UniProtKB-SubCell"/>
</dbReference>
<sequence length="296" mass="32789">MSASIKSESPSDAEDGDVSGDLIAGFSAVSLGESDLRPLCPFCDEILPETPSQELRALIETVSSTADPRPGNRNGRKAPLMTYISICQRHRWESKDLPMAVARGWPQEIDFATLPDRVASFSDEISAIMENPWTSSFFVKCAELLISSAKSRAKRLGSTMALTRMMQPGYYGGRGYVIIRNIVRQCHTVDNAQLKEIAPLSADQFQESVLMPEIAKRLIMQDMTVKDEAAAEILRQSIEYGSIMFPDLEDDPVLAEVLRRVPTRGSANRDLPAQGSASPRPRPRPRRKNQDLAMPH</sequence>
<keyword evidence="11" id="KW-1185">Reference proteome</keyword>
<comment type="function">
    <text evidence="1">May be involved in a process influencing telomere capping.</text>
</comment>
<organism evidence="10 11">
    <name type="scientific">Sistotremastrum suecicum HHB10207 ss-3</name>
    <dbReference type="NCBI Taxonomy" id="1314776"/>
    <lineage>
        <taxon>Eukaryota</taxon>
        <taxon>Fungi</taxon>
        <taxon>Dikarya</taxon>
        <taxon>Basidiomycota</taxon>
        <taxon>Agaricomycotina</taxon>
        <taxon>Agaricomycetes</taxon>
        <taxon>Sistotremastrales</taxon>
        <taxon>Sistotremastraceae</taxon>
        <taxon>Sistotremastrum</taxon>
    </lineage>
</organism>
<gene>
    <name evidence="10" type="ORF">SISSUDRAFT_1037280</name>
</gene>
<reference evidence="10 11" key="1">
    <citation type="journal article" date="2016" name="Mol. Biol. Evol.">
        <title>Comparative Genomics of Early-Diverging Mushroom-Forming Fungi Provides Insights into the Origins of Lignocellulose Decay Capabilities.</title>
        <authorList>
            <person name="Nagy L.G."/>
            <person name="Riley R."/>
            <person name="Tritt A."/>
            <person name="Adam C."/>
            <person name="Daum C."/>
            <person name="Floudas D."/>
            <person name="Sun H."/>
            <person name="Yadav J.S."/>
            <person name="Pangilinan J."/>
            <person name="Larsson K.H."/>
            <person name="Matsuura K."/>
            <person name="Barry K."/>
            <person name="Labutti K."/>
            <person name="Kuo R."/>
            <person name="Ohm R.A."/>
            <person name="Bhattacharya S.S."/>
            <person name="Shirouzu T."/>
            <person name="Yoshinaga Y."/>
            <person name="Martin F.M."/>
            <person name="Grigoriev I.V."/>
            <person name="Hibbett D.S."/>
        </authorList>
    </citation>
    <scope>NUCLEOTIDE SEQUENCE [LARGE SCALE GENOMIC DNA]</scope>
    <source>
        <strain evidence="10 11">HHB10207 ss-3</strain>
    </source>
</reference>